<evidence type="ECO:0000259" key="1">
    <source>
        <dbReference type="Pfam" id="PF13468"/>
    </source>
</evidence>
<protein>
    <submittedName>
        <fullName evidence="2">Glyoxalase-like protein</fullName>
    </submittedName>
</protein>
<dbReference type="RefSeq" id="WP_181417992.1">
    <property type="nucleotide sequence ID" value="NZ_PYWJ01000009.1"/>
</dbReference>
<name>A0A318TXU6_9BACL</name>
<sequence>MYLLDHLVHFVGRPEQLVASTSELGLHTVNGGKHEMWGTYNSLCYFGLSYIEFIGIYDEPLFEKSALEPYTLHETYKNKNYQNGVVRLALRTNSIEKDAESLKSLGYDIYGPEEFSRTRPDGSVLSWKLLHFGKEGQALEFPFIIQWDGEDEARYNDLVESGAIKPHTLGNVKLKEIEFEVKDLSIATEWAIAFGLDVKERGTSKTLNIPNCLFTFKQSADSDKISQVVISGAAKEQDAVIEGTKYIFESEK</sequence>
<evidence type="ECO:0000313" key="2">
    <source>
        <dbReference type="EMBL" id="PYF06865.1"/>
    </source>
</evidence>
<gene>
    <name evidence="2" type="ORF">BJ095_107100</name>
</gene>
<dbReference type="InterPro" id="IPR025870">
    <property type="entry name" value="Glyoxalase-like_dom"/>
</dbReference>
<comment type="caution">
    <text evidence="2">The sequence shown here is derived from an EMBL/GenBank/DDBJ whole genome shotgun (WGS) entry which is preliminary data.</text>
</comment>
<feature type="domain" description="Glyoxalase-like" evidence="1">
    <location>
        <begin position="4"/>
        <end position="190"/>
    </location>
</feature>
<organism evidence="2 3">
    <name type="scientific">Ureibacillus chungkukjangi</name>
    <dbReference type="NCBI Taxonomy" id="1202712"/>
    <lineage>
        <taxon>Bacteria</taxon>
        <taxon>Bacillati</taxon>
        <taxon>Bacillota</taxon>
        <taxon>Bacilli</taxon>
        <taxon>Bacillales</taxon>
        <taxon>Caryophanaceae</taxon>
        <taxon>Ureibacillus</taxon>
    </lineage>
</organism>
<dbReference type="Proteomes" id="UP000247416">
    <property type="component" value="Unassembled WGS sequence"/>
</dbReference>
<dbReference type="InterPro" id="IPR029068">
    <property type="entry name" value="Glyas_Bleomycin-R_OHBP_Dase"/>
</dbReference>
<dbReference type="Pfam" id="PF13468">
    <property type="entry name" value="Glyoxalase_3"/>
    <property type="match status" value="1"/>
</dbReference>
<dbReference type="PANTHER" id="PTHR40265">
    <property type="entry name" value="BLL2707 PROTEIN"/>
    <property type="match status" value="1"/>
</dbReference>
<dbReference type="PANTHER" id="PTHR40265:SF1">
    <property type="entry name" value="GLYOXALASE-LIKE DOMAIN-CONTAINING PROTEIN"/>
    <property type="match status" value="1"/>
</dbReference>
<dbReference type="EMBL" id="QJTJ01000007">
    <property type="protein sequence ID" value="PYF06865.1"/>
    <property type="molecule type" value="Genomic_DNA"/>
</dbReference>
<reference evidence="2 3" key="1">
    <citation type="submission" date="2018-06" db="EMBL/GenBank/DDBJ databases">
        <title>Genomic Encyclopedia of Archaeal and Bacterial Type Strains, Phase II (KMG-II): from individual species to whole genera.</title>
        <authorList>
            <person name="Goeker M."/>
        </authorList>
    </citation>
    <scope>NUCLEOTIDE SEQUENCE [LARGE SCALE GENOMIC DNA]</scope>
    <source>
        <strain evidence="2 3">KACC 16626</strain>
    </source>
</reference>
<dbReference type="SUPFAM" id="SSF54593">
    <property type="entry name" value="Glyoxalase/Bleomycin resistance protein/Dihydroxybiphenyl dioxygenase"/>
    <property type="match status" value="1"/>
</dbReference>
<dbReference type="Gene3D" id="3.10.180.10">
    <property type="entry name" value="2,3-Dihydroxybiphenyl 1,2-Dioxygenase, domain 1"/>
    <property type="match status" value="1"/>
</dbReference>
<dbReference type="AlphaFoldDB" id="A0A318TXU6"/>
<accession>A0A318TXU6</accession>
<keyword evidence="3" id="KW-1185">Reference proteome</keyword>
<proteinExistence type="predicted"/>
<evidence type="ECO:0000313" key="3">
    <source>
        <dbReference type="Proteomes" id="UP000247416"/>
    </source>
</evidence>